<dbReference type="RefSeq" id="WP_052502400.1">
    <property type="nucleotide sequence ID" value="NZ_CEEW01000003.1"/>
</dbReference>
<dbReference type="SUPFAM" id="SSF52540">
    <property type="entry name" value="P-loop containing nucleoside triphosphate hydrolases"/>
    <property type="match status" value="1"/>
</dbReference>
<dbReference type="Proteomes" id="UP000073434">
    <property type="component" value="Unassembled WGS sequence"/>
</dbReference>
<evidence type="ECO:0000259" key="2">
    <source>
        <dbReference type="PROSITE" id="PS50901"/>
    </source>
</evidence>
<dbReference type="GO" id="GO:0005524">
    <property type="term" value="F:ATP binding"/>
    <property type="evidence" value="ECO:0007669"/>
    <property type="project" value="UniProtKB-UniRule"/>
</dbReference>
<dbReference type="InterPro" id="IPR002543">
    <property type="entry name" value="FtsK_dom"/>
</dbReference>
<dbReference type="InterPro" id="IPR051162">
    <property type="entry name" value="T4SS_component"/>
</dbReference>
<dbReference type="PROSITE" id="PS50901">
    <property type="entry name" value="FTSK"/>
    <property type="match status" value="1"/>
</dbReference>
<feature type="domain" description="FtsK" evidence="2">
    <location>
        <begin position="17"/>
        <end position="189"/>
    </location>
</feature>
<feature type="binding site" evidence="1">
    <location>
        <begin position="33"/>
        <end position="40"/>
    </location>
    <ligand>
        <name>ATP</name>
        <dbReference type="ChEBI" id="CHEBI:30616"/>
    </ligand>
</feature>
<gene>
    <name evidence="3" type="ORF">ERS132385_00325</name>
</gene>
<keyword evidence="1" id="KW-0547">Nucleotide-binding</keyword>
<reference evidence="3 4" key="1">
    <citation type="submission" date="2016-02" db="EMBL/GenBank/DDBJ databases">
        <authorList>
            <consortium name="Pathogen Informatics"/>
        </authorList>
    </citation>
    <scope>NUCLEOTIDE SEQUENCE [LARGE SCALE GENOMIC DNA]</scope>
    <source>
        <strain evidence="3 4">LSS23</strain>
    </source>
</reference>
<keyword evidence="1" id="KW-0067">ATP-binding</keyword>
<sequence>MRLLLDYLLFKKSSHFLREVPFDTSQPHLLCIGASGSGKTICAIALLAKETYEYYQQTREAPFLLIADYKADKDFEFLEELPTFFRFDAVDKAIDLALNILEQRQSKQDNSKRKVILFIDEWGSYLSSKDNKQKNEVITKLSRLMMLGRSFNIQVFICNQRGDAEYFGKIRDNFSSMLVLGTLSKETIQMFFSEEKDWIASSNPRGVGYLKVSGKKTVKVIVPHISPDKLEICRRWIHFAVTSSSPLLSLFARTDYR</sequence>
<accession>A0A0Z8CDT9</accession>
<evidence type="ECO:0000313" key="4">
    <source>
        <dbReference type="Proteomes" id="UP000073434"/>
    </source>
</evidence>
<proteinExistence type="predicted"/>
<name>A0A0Z8CDT9_STRSU</name>
<dbReference type="EMBL" id="FIFW01000003">
    <property type="protein sequence ID" value="CYU23500.1"/>
    <property type="molecule type" value="Genomic_DNA"/>
</dbReference>
<evidence type="ECO:0000313" key="3">
    <source>
        <dbReference type="EMBL" id="CYU23500.1"/>
    </source>
</evidence>
<dbReference type="GO" id="GO:0003677">
    <property type="term" value="F:DNA binding"/>
    <property type="evidence" value="ECO:0007669"/>
    <property type="project" value="InterPro"/>
</dbReference>
<dbReference type="AlphaFoldDB" id="A0A0Z8CDT9"/>
<evidence type="ECO:0000256" key="1">
    <source>
        <dbReference type="PROSITE-ProRule" id="PRU00289"/>
    </source>
</evidence>
<organism evidence="3 4">
    <name type="scientific">Streptococcus suis</name>
    <dbReference type="NCBI Taxonomy" id="1307"/>
    <lineage>
        <taxon>Bacteria</taxon>
        <taxon>Bacillati</taxon>
        <taxon>Bacillota</taxon>
        <taxon>Bacilli</taxon>
        <taxon>Lactobacillales</taxon>
        <taxon>Streptococcaceae</taxon>
        <taxon>Streptococcus</taxon>
    </lineage>
</organism>
<protein>
    <submittedName>
        <fullName evidence="3">DNA segregation ATPase FtsK/SpoIIIE-related proteins</fullName>
    </submittedName>
</protein>
<dbReference type="PANTHER" id="PTHR30121:SF6">
    <property type="entry name" value="SLR6007 PROTEIN"/>
    <property type="match status" value="1"/>
</dbReference>
<dbReference type="CDD" id="cd01127">
    <property type="entry name" value="TrwB_TraG_TraD_VirD4"/>
    <property type="match status" value="1"/>
</dbReference>
<dbReference type="Gene3D" id="3.40.50.300">
    <property type="entry name" value="P-loop containing nucleotide triphosphate hydrolases"/>
    <property type="match status" value="1"/>
</dbReference>
<dbReference type="PANTHER" id="PTHR30121">
    <property type="entry name" value="UNCHARACTERIZED PROTEIN YJGR-RELATED"/>
    <property type="match status" value="1"/>
</dbReference>
<dbReference type="InterPro" id="IPR027417">
    <property type="entry name" value="P-loop_NTPase"/>
</dbReference>